<keyword evidence="1" id="KW-0678">Repressor</keyword>
<dbReference type="Pfam" id="PF13411">
    <property type="entry name" value="MerR_1"/>
    <property type="match status" value="1"/>
</dbReference>
<proteinExistence type="predicted"/>
<evidence type="ECO:0000256" key="2">
    <source>
        <dbReference type="ARBA" id="ARBA00023015"/>
    </source>
</evidence>
<feature type="domain" description="HTH merR-type" evidence="5">
    <location>
        <begin position="7"/>
        <end position="76"/>
    </location>
</feature>
<dbReference type="GO" id="GO:0003677">
    <property type="term" value="F:DNA binding"/>
    <property type="evidence" value="ECO:0007669"/>
    <property type="project" value="UniProtKB-KW"/>
</dbReference>
<reference evidence="6" key="1">
    <citation type="submission" date="2021-12" db="EMBL/GenBank/DDBJ databases">
        <title>Description of Gramella crocea sp. nov., a new bacterium isolated from activated sludge.</title>
        <authorList>
            <person name="Zhang X."/>
        </authorList>
    </citation>
    <scope>NUCLEOTIDE SEQUENCE</scope>
    <source>
        <strain evidence="6">YB25</strain>
    </source>
</reference>
<dbReference type="Gene3D" id="1.10.1660.10">
    <property type="match status" value="1"/>
</dbReference>
<organism evidence="6 7">
    <name type="scientific">Christiangramia crocea</name>
    <dbReference type="NCBI Taxonomy" id="2904124"/>
    <lineage>
        <taxon>Bacteria</taxon>
        <taxon>Pseudomonadati</taxon>
        <taxon>Bacteroidota</taxon>
        <taxon>Flavobacteriia</taxon>
        <taxon>Flavobacteriales</taxon>
        <taxon>Flavobacteriaceae</taxon>
        <taxon>Christiangramia</taxon>
    </lineage>
</organism>
<dbReference type="PANTHER" id="PTHR30204:SF69">
    <property type="entry name" value="MERR-FAMILY TRANSCRIPTIONAL REGULATOR"/>
    <property type="match status" value="1"/>
</dbReference>
<dbReference type="InterPro" id="IPR036724">
    <property type="entry name" value="Cobalamin-bd_sf"/>
</dbReference>
<keyword evidence="4" id="KW-0804">Transcription</keyword>
<dbReference type="RefSeq" id="WP_240096942.1">
    <property type="nucleotide sequence ID" value="NZ_JAJSON010000014.1"/>
</dbReference>
<accession>A0A9X2A593</accession>
<dbReference type="Gene3D" id="3.40.50.280">
    <property type="entry name" value="Cobalamin-binding domain"/>
    <property type="match status" value="1"/>
</dbReference>
<dbReference type="InterPro" id="IPR047057">
    <property type="entry name" value="MerR_fam"/>
</dbReference>
<name>A0A9X2A593_9FLAO</name>
<dbReference type="SMART" id="SM00422">
    <property type="entry name" value="HTH_MERR"/>
    <property type="match status" value="1"/>
</dbReference>
<evidence type="ECO:0000256" key="3">
    <source>
        <dbReference type="ARBA" id="ARBA00023125"/>
    </source>
</evidence>
<dbReference type="GO" id="GO:0003700">
    <property type="term" value="F:DNA-binding transcription factor activity"/>
    <property type="evidence" value="ECO:0007669"/>
    <property type="project" value="InterPro"/>
</dbReference>
<dbReference type="Gene3D" id="1.10.1240.10">
    <property type="entry name" value="Methionine synthase domain"/>
    <property type="match status" value="1"/>
</dbReference>
<dbReference type="PANTHER" id="PTHR30204">
    <property type="entry name" value="REDOX-CYCLING DRUG-SENSING TRANSCRIPTIONAL ACTIVATOR SOXR"/>
    <property type="match status" value="1"/>
</dbReference>
<dbReference type="Pfam" id="PF02607">
    <property type="entry name" value="B12-binding_2"/>
    <property type="match status" value="1"/>
</dbReference>
<dbReference type="InterPro" id="IPR000551">
    <property type="entry name" value="MerR-type_HTH_dom"/>
</dbReference>
<evidence type="ECO:0000313" key="7">
    <source>
        <dbReference type="Proteomes" id="UP001139344"/>
    </source>
</evidence>
<evidence type="ECO:0000259" key="5">
    <source>
        <dbReference type="PROSITE" id="PS50937"/>
    </source>
</evidence>
<dbReference type="EMBL" id="JAJSON010000014">
    <property type="protein sequence ID" value="MCG9971040.1"/>
    <property type="molecule type" value="Genomic_DNA"/>
</dbReference>
<dbReference type="AlphaFoldDB" id="A0A9X2A593"/>
<keyword evidence="7" id="KW-1185">Reference proteome</keyword>
<dbReference type="InterPro" id="IPR009061">
    <property type="entry name" value="DNA-bd_dom_put_sf"/>
</dbReference>
<protein>
    <submittedName>
        <fullName evidence="6">MerR family transcriptional regulator</fullName>
    </submittedName>
</protein>
<dbReference type="InterPro" id="IPR036594">
    <property type="entry name" value="Meth_synthase_dom"/>
</dbReference>
<dbReference type="GO" id="GO:0031419">
    <property type="term" value="F:cobalamin binding"/>
    <property type="evidence" value="ECO:0007669"/>
    <property type="project" value="InterPro"/>
</dbReference>
<dbReference type="CDD" id="cd01104">
    <property type="entry name" value="HTH_MlrA-CarA"/>
    <property type="match status" value="1"/>
</dbReference>
<dbReference type="SUPFAM" id="SSF52242">
    <property type="entry name" value="Cobalamin (vitamin B12)-binding domain"/>
    <property type="match status" value="1"/>
</dbReference>
<keyword evidence="2" id="KW-0805">Transcription regulation</keyword>
<dbReference type="SUPFAM" id="SSF46955">
    <property type="entry name" value="Putative DNA-binding domain"/>
    <property type="match status" value="1"/>
</dbReference>
<dbReference type="InterPro" id="IPR003759">
    <property type="entry name" value="Cbl-bd_cap"/>
</dbReference>
<sequence>MEHIKQNFSIKDLEHLSGIKAHTIRIWEKRYNILQPERTDTNIRTYDGENLQKLLNIAFLNSHGYKISRISRMKEDEINSLVQRISASASEESRSRNAFKLAMMNFNERLFQETYNKLREKKTFRDVFHDVFLPLLNDIGMLWQTDTIKPIHEHYITELIKQKIYLNIAELKFTSPLNGEGDQKIYVLFLPDNEIHDIGILYLNYELLAAGRNAIYLGPSLPLENIDYLMDKHDNLAFISYLTVSPTKTNIHEFIEKFQNQVCKKKVMDLLLFGQRTKEIESEDLSENIRVFSSIPDFTNTL</sequence>
<dbReference type="PROSITE" id="PS50937">
    <property type="entry name" value="HTH_MERR_2"/>
    <property type="match status" value="1"/>
</dbReference>
<keyword evidence="3" id="KW-0238">DNA-binding</keyword>
<dbReference type="Proteomes" id="UP001139344">
    <property type="component" value="Unassembled WGS sequence"/>
</dbReference>
<gene>
    <name evidence="6" type="ORF">LU635_05265</name>
</gene>
<comment type="caution">
    <text evidence="6">The sequence shown here is derived from an EMBL/GenBank/DDBJ whole genome shotgun (WGS) entry which is preliminary data.</text>
</comment>
<evidence type="ECO:0000256" key="4">
    <source>
        <dbReference type="ARBA" id="ARBA00023163"/>
    </source>
</evidence>
<evidence type="ECO:0000313" key="6">
    <source>
        <dbReference type="EMBL" id="MCG9971040.1"/>
    </source>
</evidence>
<evidence type="ECO:0000256" key="1">
    <source>
        <dbReference type="ARBA" id="ARBA00022491"/>
    </source>
</evidence>
<dbReference type="GO" id="GO:0046872">
    <property type="term" value="F:metal ion binding"/>
    <property type="evidence" value="ECO:0007669"/>
    <property type="project" value="InterPro"/>
</dbReference>